<evidence type="ECO:0000313" key="2">
    <source>
        <dbReference type="EMBL" id="QCE09316.1"/>
    </source>
</evidence>
<feature type="compositionally biased region" description="Polar residues" evidence="1">
    <location>
        <begin position="292"/>
        <end position="301"/>
    </location>
</feature>
<name>A0A4D6N6F4_VIGUN</name>
<protein>
    <submittedName>
        <fullName evidence="2">Uncharacterized protein</fullName>
    </submittedName>
</protein>
<feature type="region of interest" description="Disordered" evidence="1">
    <location>
        <begin position="266"/>
        <end position="316"/>
    </location>
</feature>
<reference evidence="2 3" key="1">
    <citation type="submission" date="2019-04" db="EMBL/GenBank/DDBJ databases">
        <title>An improved genome assembly and genetic linkage map for asparagus bean, Vigna unguiculata ssp. sesquipedialis.</title>
        <authorList>
            <person name="Xia Q."/>
            <person name="Zhang R."/>
            <person name="Dong Y."/>
        </authorList>
    </citation>
    <scope>NUCLEOTIDE SEQUENCE [LARGE SCALE GENOMIC DNA]</scope>
    <source>
        <tissue evidence="2">Leaf</tissue>
    </source>
</reference>
<keyword evidence="3" id="KW-1185">Reference proteome</keyword>
<feature type="region of interest" description="Disordered" evidence="1">
    <location>
        <begin position="173"/>
        <end position="206"/>
    </location>
</feature>
<dbReference type="AlphaFoldDB" id="A0A4D6N6F4"/>
<dbReference type="Proteomes" id="UP000501690">
    <property type="component" value="Linkage Group LG10"/>
</dbReference>
<evidence type="ECO:0000256" key="1">
    <source>
        <dbReference type="SAM" id="MobiDB-lite"/>
    </source>
</evidence>
<evidence type="ECO:0000313" key="3">
    <source>
        <dbReference type="Proteomes" id="UP000501690"/>
    </source>
</evidence>
<organism evidence="2 3">
    <name type="scientific">Vigna unguiculata</name>
    <name type="common">Cowpea</name>
    <dbReference type="NCBI Taxonomy" id="3917"/>
    <lineage>
        <taxon>Eukaryota</taxon>
        <taxon>Viridiplantae</taxon>
        <taxon>Streptophyta</taxon>
        <taxon>Embryophyta</taxon>
        <taxon>Tracheophyta</taxon>
        <taxon>Spermatophyta</taxon>
        <taxon>Magnoliopsida</taxon>
        <taxon>eudicotyledons</taxon>
        <taxon>Gunneridae</taxon>
        <taxon>Pentapetalae</taxon>
        <taxon>rosids</taxon>
        <taxon>fabids</taxon>
        <taxon>Fabales</taxon>
        <taxon>Fabaceae</taxon>
        <taxon>Papilionoideae</taxon>
        <taxon>50 kb inversion clade</taxon>
        <taxon>NPAAA clade</taxon>
        <taxon>indigoferoid/millettioid clade</taxon>
        <taxon>Phaseoleae</taxon>
        <taxon>Vigna</taxon>
    </lineage>
</organism>
<accession>A0A4D6N6F4</accession>
<proteinExistence type="predicted"/>
<dbReference type="EMBL" id="CP039354">
    <property type="protein sequence ID" value="QCE09316.1"/>
    <property type="molecule type" value="Genomic_DNA"/>
</dbReference>
<feature type="compositionally biased region" description="Basic and acidic residues" evidence="1">
    <location>
        <begin position="266"/>
        <end position="278"/>
    </location>
</feature>
<feature type="compositionally biased region" description="Acidic residues" evidence="1">
    <location>
        <begin position="279"/>
        <end position="288"/>
    </location>
</feature>
<gene>
    <name evidence="2" type="ORF">DEO72_LG10g535</name>
</gene>
<sequence length="316" mass="35373">MGESVMEVDRRKSFSYFRKLGMDQDHFNHMKSKRISVMMGQDDISRMPEITSGVGRDGLRYLQYTSPIDPNETLEYQDVLVEDGKVEVEDASLLPIKGASSSNKGPIEGNESNSAFEWAKHDLPLRWGYVWVVMADVLCNLNVSVLARIMSLAEAKTGNKNIFFDLKKIATKNKKKDGSGPSRGTKKGPISINGFRPPNVCSPKKRDRGCGKIKIAYELAELKSPMMAMKIEKEEWENDLSEISTRLKSWKNRCLETEGKLEKAKEMIAEGKQARESVDDAEDVEEDVDNKGTPSNMSSPPKSAATVEEVNVETIK</sequence>